<dbReference type="InterPro" id="IPR011006">
    <property type="entry name" value="CheY-like_superfamily"/>
</dbReference>
<dbReference type="PANTHER" id="PTHR44757">
    <property type="entry name" value="DIGUANYLATE CYCLASE DGCP"/>
    <property type="match status" value="1"/>
</dbReference>
<dbReference type="PROSITE" id="PS50113">
    <property type="entry name" value="PAC"/>
    <property type="match status" value="1"/>
</dbReference>
<feature type="domain" description="Response regulatory" evidence="1">
    <location>
        <begin position="139"/>
        <end position="255"/>
    </location>
</feature>
<name>A0A3B1A195_9ZZZZ</name>
<dbReference type="Gene3D" id="3.30.70.270">
    <property type="match status" value="1"/>
</dbReference>
<evidence type="ECO:0000259" key="2">
    <source>
        <dbReference type="PROSITE" id="PS50112"/>
    </source>
</evidence>
<dbReference type="CDD" id="cd01949">
    <property type="entry name" value="GGDEF"/>
    <property type="match status" value="1"/>
</dbReference>
<gene>
    <name evidence="6" type="ORF">MNBD_GAMMA21-2826</name>
</gene>
<dbReference type="NCBIfam" id="TIGR00254">
    <property type="entry name" value="GGDEF"/>
    <property type="match status" value="1"/>
</dbReference>
<evidence type="ECO:0000259" key="1">
    <source>
        <dbReference type="PROSITE" id="PS50110"/>
    </source>
</evidence>
<dbReference type="SMART" id="SM00267">
    <property type="entry name" value="GGDEF"/>
    <property type="match status" value="1"/>
</dbReference>
<dbReference type="GO" id="GO:0000160">
    <property type="term" value="P:phosphorelay signal transduction system"/>
    <property type="evidence" value="ECO:0007669"/>
    <property type="project" value="InterPro"/>
</dbReference>
<dbReference type="SUPFAM" id="SSF141868">
    <property type="entry name" value="EAL domain-like"/>
    <property type="match status" value="1"/>
</dbReference>
<evidence type="ECO:0000259" key="4">
    <source>
        <dbReference type="PROSITE" id="PS50883"/>
    </source>
</evidence>
<dbReference type="InterPro" id="IPR052155">
    <property type="entry name" value="Biofilm_reg_signaling"/>
</dbReference>
<dbReference type="InterPro" id="IPR001789">
    <property type="entry name" value="Sig_transdc_resp-reg_receiver"/>
</dbReference>
<dbReference type="PROSITE" id="PS50110">
    <property type="entry name" value="RESPONSE_REGULATORY"/>
    <property type="match status" value="1"/>
</dbReference>
<dbReference type="SMART" id="SM00091">
    <property type="entry name" value="PAS"/>
    <property type="match status" value="1"/>
</dbReference>
<dbReference type="PROSITE" id="PS50112">
    <property type="entry name" value="PAS"/>
    <property type="match status" value="1"/>
</dbReference>
<dbReference type="Pfam" id="PF00563">
    <property type="entry name" value="EAL"/>
    <property type="match status" value="1"/>
</dbReference>
<feature type="domain" description="PAC" evidence="3">
    <location>
        <begin position="348"/>
        <end position="399"/>
    </location>
</feature>
<feature type="domain" description="EAL" evidence="4">
    <location>
        <begin position="575"/>
        <end position="849"/>
    </location>
</feature>
<dbReference type="InterPro" id="IPR013767">
    <property type="entry name" value="PAS_fold"/>
</dbReference>
<dbReference type="InterPro" id="IPR029787">
    <property type="entry name" value="Nucleotide_cyclase"/>
</dbReference>
<dbReference type="SUPFAM" id="SSF55785">
    <property type="entry name" value="PYP-like sensor domain (PAS domain)"/>
    <property type="match status" value="1"/>
</dbReference>
<dbReference type="Pfam" id="PF00990">
    <property type="entry name" value="GGDEF"/>
    <property type="match status" value="1"/>
</dbReference>
<dbReference type="InterPro" id="IPR000014">
    <property type="entry name" value="PAS"/>
</dbReference>
<dbReference type="InterPro" id="IPR043128">
    <property type="entry name" value="Rev_trsase/Diguanyl_cyclase"/>
</dbReference>
<dbReference type="InterPro" id="IPR000700">
    <property type="entry name" value="PAS-assoc_C"/>
</dbReference>
<dbReference type="PROSITE" id="PS50883">
    <property type="entry name" value="EAL"/>
    <property type="match status" value="1"/>
</dbReference>
<reference evidence="6" key="1">
    <citation type="submission" date="2018-06" db="EMBL/GenBank/DDBJ databases">
        <authorList>
            <person name="Zhirakovskaya E."/>
        </authorList>
    </citation>
    <scope>NUCLEOTIDE SEQUENCE</scope>
</reference>
<accession>A0A3B1A195</accession>
<feature type="domain" description="GGDEF" evidence="5">
    <location>
        <begin position="431"/>
        <end position="564"/>
    </location>
</feature>
<protein>
    <submittedName>
        <fullName evidence="6">Diguanylate cyclase/phosphodiesterase (GGDEF &amp; EAL domains) with PAS/PAC sensor(S)</fullName>
    </submittedName>
</protein>
<dbReference type="SUPFAM" id="SSF52172">
    <property type="entry name" value="CheY-like"/>
    <property type="match status" value="1"/>
</dbReference>
<dbReference type="CDD" id="cd00130">
    <property type="entry name" value="PAS"/>
    <property type="match status" value="1"/>
</dbReference>
<evidence type="ECO:0000259" key="5">
    <source>
        <dbReference type="PROSITE" id="PS50887"/>
    </source>
</evidence>
<dbReference type="Gene3D" id="3.40.50.2300">
    <property type="match status" value="1"/>
</dbReference>
<dbReference type="CDD" id="cd01948">
    <property type="entry name" value="EAL"/>
    <property type="match status" value="1"/>
</dbReference>
<dbReference type="SMART" id="SM00052">
    <property type="entry name" value="EAL"/>
    <property type="match status" value="1"/>
</dbReference>
<dbReference type="NCBIfam" id="TIGR00229">
    <property type="entry name" value="sensory_box"/>
    <property type="match status" value="1"/>
</dbReference>
<dbReference type="PROSITE" id="PS50887">
    <property type="entry name" value="GGDEF"/>
    <property type="match status" value="1"/>
</dbReference>
<dbReference type="Pfam" id="PF00072">
    <property type="entry name" value="Response_reg"/>
    <property type="match status" value="1"/>
</dbReference>
<evidence type="ECO:0000259" key="3">
    <source>
        <dbReference type="PROSITE" id="PS50113"/>
    </source>
</evidence>
<dbReference type="SUPFAM" id="SSF55073">
    <property type="entry name" value="Nucleotide cyclase"/>
    <property type="match status" value="1"/>
</dbReference>
<feature type="domain" description="PAS" evidence="2">
    <location>
        <begin position="267"/>
        <end position="308"/>
    </location>
</feature>
<dbReference type="GO" id="GO:0006355">
    <property type="term" value="P:regulation of DNA-templated transcription"/>
    <property type="evidence" value="ECO:0007669"/>
    <property type="project" value="InterPro"/>
</dbReference>
<dbReference type="InterPro" id="IPR035919">
    <property type="entry name" value="EAL_sf"/>
</dbReference>
<dbReference type="InterPro" id="IPR035965">
    <property type="entry name" value="PAS-like_dom_sf"/>
</dbReference>
<dbReference type="Pfam" id="PF00989">
    <property type="entry name" value="PAS"/>
    <property type="match status" value="1"/>
</dbReference>
<sequence length="852" mass="96030">MQEILFIEHSATLRHAMKQSLINHSYVVDIHEDFETGLKKLTEHLDQYEAIILGWPEENNTSTDEMLAILCEAPYDEIPLVVLSHEVDSAKIGWVSSRLNTAFIMWDSFEDTVKTLPQLLTHQFVEEPFCDIETDLPITILLVDDSPTARVKFRKILDSCGYLTTTASSSTEAFDLATQQKFDIAIIDYFMPDENGDLLCKKLRNNTQTANIRSAVLTSTYSDRVIQSALSAGAIECMFKNEPVALFKARVAAMSRGIRITNRIEQERTRLEGILTSVGDGVYGVNTAGIITFVNPATRNILGYRADEELIGSHPDALFHKYESVNTYASTIDLRHLGLAIKEGKELQGVETIFTRTDGTPIQVELTIFPLRIDGKHEGAVVAFRDVSIRKLLEEELKWQANHDPLTKLLNRKYLEDQLDHEVQRLKRSDEISALVYIDLDRFKYINDTIGHAAGDQLLIEISQQLLGRLRKSDLLGHLGGDEFGIVLRNVDHDNLFSVADNFRELFSSYDFVREGRSYKIHASIGVAIIDCETVSYGEVLANADIACHIAKGQGRNSTHIYDPDHHEKSVMDLELGWSTRIQTALEKDSFHLYFQPIMPLADLDLDDLPEEGNLLEYLVKNQSNHCSTYEVLLRLHNGHGEPISPNAFMPTAERFNMMPDIDQWVLSAAMKRMAALEPELENVTFTINLSGQSLDPDILVPLFSEGIKKYKLDPARFLFEITETTAINDTFAANKLISELKKLGCRFALDDFGSGYCSFSHLKRLPVDYIKIDGMFVKDILNDTMDMAIVRSITNIAHTLGKETVAEFVESADAIRLLKDCGVDYIQGFYIAKPAPVIFKNNLQETKKKLG</sequence>
<proteinExistence type="predicted"/>
<dbReference type="Gene3D" id="3.20.20.450">
    <property type="entry name" value="EAL domain"/>
    <property type="match status" value="1"/>
</dbReference>
<dbReference type="InterPro" id="IPR001633">
    <property type="entry name" value="EAL_dom"/>
</dbReference>
<organism evidence="6">
    <name type="scientific">hydrothermal vent metagenome</name>
    <dbReference type="NCBI Taxonomy" id="652676"/>
    <lineage>
        <taxon>unclassified sequences</taxon>
        <taxon>metagenomes</taxon>
        <taxon>ecological metagenomes</taxon>
    </lineage>
</organism>
<dbReference type="CDD" id="cd00156">
    <property type="entry name" value="REC"/>
    <property type="match status" value="1"/>
</dbReference>
<dbReference type="SMART" id="SM00448">
    <property type="entry name" value="REC"/>
    <property type="match status" value="1"/>
</dbReference>
<evidence type="ECO:0000313" key="6">
    <source>
        <dbReference type="EMBL" id="VAW91909.1"/>
    </source>
</evidence>
<dbReference type="EMBL" id="UOFR01000013">
    <property type="protein sequence ID" value="VAW91909.1"/>
    <property type="molecule type" value="Genomic_DNA"/>
</dbReference>
<dbReference type="Gene3D" id="3.30.450.20">
    <property type="entry name" value="PAS domain"/>
    <property type="match status" value="1"/>
</dbReference>
<dbReference type="PANTHER" id="PTHR44757:SF2">
    <property type="entry name" value="BIOFILM ARCHITECTURE MAINTENANCE PROTEIN MBAA"/>
    <property type="match status" value="1"/>
</dbReference>
<dbReference type="InterPro" id="IPR000160">
    <property type="entry name" value="GGDEF_dom"/>
</dbReference>
<dbReference type="AlphaFoldDB" id="A0A3B1A195"/>